<feature type="transmembrane region" description="Helical" evidence="11">
    <location>
        <begin position="131"/>
        <end position="153"/>
    </location>
</feature>
<evidence type="ECO:0000256" key="4">
    <source>
        <dbReference type="ARBA" id="ARBA00022729"/>
    </source>
</evidence>
<dbReference type="PANTHER" id="PTHR47333:SF4">
    <property type="entry name" value="EGF-LIKE DOMAIN-CONTAINING PROTEIN"/>
    <property type="match status" value="1"/>
</dbReference>
<feature type="disulfide bond" evidence="9">
    <location>
        <begin position="1067"/>
        <end position="1085"/>
    </location>
</feature>
<dbReference type="PROSITE" id="PS00010">
    <property type="entry name" value="ASX_HYDROXYL"/>
    <property type="match status" value="1"/>
</dbReference>
<feature type="transmembrane region" description="Helical" evidence="11">
    <location>
        <begin position="1748"/>
        <end position="1769"/>
    </location>
</feature>
<dbReference type="InterPro" id="IPR052080">
    <property type="entry name" value="vWF_C/EGF_Fibrillin"/>
</dbReference>
<dbReference type="InterPro" id="IPR001368">
    <property type="entry name" value="TNFR/NGFR_Cys_rich_reg"/>
</dbReference>
<feature type="compositionally biased region" description="Low complexity" evidence="10">
    <location>
        <begin position="246"/>
        <end position="261"/>
    </location>
</feature>
<feature type="compositionally biased region" description="Acidic residues" evidence="10">
    <location>
        <begin position="166"/>
        <end position="175"/>
    </location>
</feature>
<evidence type="ECO:0000256" key="10">
    <source>
        <dbReference type="SAM" id="MobiDB-lite"/>
    </source>
</evidence>
<comment type="subcellular location">
    <subcellularLocation>
        <location evidence="1">Secreted</location>
    </subcellularLocation>
</comment>
<keyword evidence="4 12" id="KW-0732">Signal</keyword>
<feature type="transmembrane region" description="Helical" evidence="11">
    <location>
        <begin position="2416"/>
        <end position="2441"/>
    </location>
</feature>
<feature type="chain" id="PRO_5015204327" evidence="12">
    <location>
        <begin position="30"/>
        <end position="2522"/>
    </location>
</feature>
<dbReference type="STRING" id="7574.A0A2R2ML12"/>
<dbReference type="SMART" id="SM00179">
    <property type="entry name" value="EGF_CA"/>
    <property type="match status" value="1"/>
</dbReference>
<dbReference type="Pfam" id="PF07645">
    <property type="entry name" value="EGF_CA"/>
    <property type="match status" value="1"/>
</dbReference>
<evidence type="ECO:0000259" key="13">
    <source>
        <dbReference type="PROSITE" id="PS50026"/>
    </source>
</evidence>
<reference evidence="16" key="1">
    <citation type="submission" date="2025-08" db="UniProtKB">
        <authorList>
            <consortium name="RefSeq"/>
        </authorList>
    </citation>
    <scope>IDENTIFICATION</scope>
    <source>
        <tissue evidence="16">Gonads</tissue>
    </source>
</reference>
<name>A0A2R2ML12_LINAN</name>
<feature type="compositionally biased region" description="Basic residues" evidence="10">
    <location>
        <begin position="2205"/>
        <end position="2218"/>
    </location>
</feature>
<dbReference type="PROSITE" id="PS01186">
    <property type="entry name" value="EGF_2"/>
    <property type="match status" value="1"/>
</dbReference>
<dbReference type="SUPFAM" id="SSF57196">
    <property type="entry name" value="EGF/Laminin"/>
    <property type="match status" value="1"/>
</dbReference>
<dbReference type="InParanoid" id="A0A2R2ML12"/>
<dbReference type="InterPro" id="IPR049883">
    <property type="entry name" value="NOTCH1_EGF-like"/>
</dbReference>
<gene>
    <name evidence="16" type="primary">LOC106172251</name>
</gene>
<dbReference type="InterPro" id="IPR009030">
    <property type="entry name" value="Growth_fac_rcpt_cys_sf"/>
</dbReference>
<feature type="region of interest" description="Disordered" evidence="10">
    <location>
        <begin position="162"/>
        <end position="195"/>
    </location>
</feature>
<keyword evidence="6 9" id="KW-1015">Disulfide bond</keyword>
<keyword evidence="11" id="KW-0472">Membrane</keyword>
<evidence type="ECO:0000256" key="5">
    <source>
        <dbReference type="ARBA" id="ARBA00022737"/>
    </source>
</evidence>
<feature type="region of interest" description="Disordered" evidence="10">
    <location>
        <begin position="648"/>
        <end position="841"/>
    </location>
</feature>
<dbReference type="RefSeq" id="XP_023930911.1">
    <property type="nucleotide sequence ID" value="XM_024075143.1"/>
</dbReference>
<dbReference type="Gene3D" id="2.10.25.10">
    <property type="entry name" value="Laminin"/>
    <property type="match status" value="1"/>
</dbReference>
<dbReference type="KEGG" id="lak:106172251"/>
<feature type="repeat" description="TNFR-Cys" evidence="9">
    <location>
        <begin position="1048"/>
        <end position="1085"/>
    </location>
</feature>
<keyword evidence="11" id="KW-0812">Transmembrane</keyword>
<dbReference type="SUPFAM" id="SSF57184">
    <property type="entry name" value="Growth factor receptor domain"/>
    <property type="match status" value="1"/>
</dbReference>
<dbReference type="PROSITE" id="PS50026">
    <property type="entry name" value="EGF_3"/>
    <property type="match status" value="1"/>
</dbReference>
<feature type="domain" description="TNFR-Cys" evidence="14">
    <location>
        <begin position="1048"/>
        <end position="1085"/>
    </location>
</feature>
<evidence type="ECO:0000256" key="3">
    <source>
        <dbReference type="ARBA" id="ARBA00022536"/>
    </source>
</evidence>
<feature type="transmembrane region" description="Helical" evidence="11">
    <location>
        <begin position="1810"/>
        <end position="1838"/>
    </location>
</feature>
<dbReference type="GeneID" id="106172251"/>
<evidence type="ECO:0000256" key="7">
    <source>
        <dbReference type="ARBA" id="ARBA00023180"/>
    </source>
</evidence>
<keyword evidence="11" id="KW-1133">Transmembrane helix</keyword>
<accession>A0A2R2ML12</accession>
<feature type="compositionally biased region" description="Basic and acidic residues" evidence="10">
    <location>
        <begin position="452"/>
        <end position="461"/>
    </location>
</feature>
<keyword evidence="5" id="KW-0677">Repeat</keyword>
<dbReference type="PROSITE" id="PS01187">
    <property type="entry name" value="EGF_CA"/>
    <property type="match status" value="1"/>
</dbReference>
<feature type="transmembrane region" description="Helical" evidence="11">
    <location>
        <begin position="2252"/>
        <end position="2273"/>
    </location>
</feature>
<evidence type="ECO:0000256" key="1">
    <source>
        <dbReference type="ARBA" id="ARBA00004613"/>
    </source>
</evidence>
<keyword evidence="7" id="KW-0325">Glycoprotein</keyword>
<dbReference type="SMART" id="SM00208">
    <property type="entry name" value="TNFR"/>
    <property type="match status" value="1"/>
</dbReference>
<keyword evidence="15" id="KW-1185">Reference proteome</keyword>
<dbReference type="FunFam" id="2.10.25.10:FF:000038">
    <property type="entry name" value="Fibrillin 2"/>
    <property type="match status" value="1"/>
</dbReference>
<feature type="region of interest" description="Disordered" evidence="10">
    <location>
        <begin position="387"/>
        <end position="480"/>
    </location>
</feature>
<feature type="compositionally biased region" description="Low complexity" evidence="10">
    <location>
        <begin position="755"/>
        <end position="790"/>
    </location>
</feature>
<comment type="caution">
    <text evidence="8">Lacks conserved residue(s) required for the propagation of feature annotation.</text>
</comment>
<evidence type="ECO:0000256" key="9">
    <source>
        <dbReference type="PROSITE-ProRule" id="PRU00206"/>
    </source>
</evidence>
<feature type="region of interest" description="Disordered" evidence="10">
    <location>
        <begin position="857"/>
        <end position="900"/>
    </location>
</feature>
<feature type="domain" description="EGF-like" evidence="13">
    <location>
        <begin position="1021"/>
        <end position="1061"/>
    </location>
</feature>
<feature type="compositionally biased region" description="Basic and acidic residues" evidence="10">
    <location>
        <begin position="2179"/>
        <end position="2193"/>
    </location>
</feature>
<keyword evidence="3 8" id="KW-0245">EGF-like domain</keyword>
<feature type="compositionally biased region" description="Low complexity" evidence="10">
    <location>
        <begin position="656"/>
        <end position="683"/>
    </location>
</feature>
<evidence type="ECO:0000256" key="11">
    <source>
        <dbReference type="SAM" id="Phobius"/>
    </source>
</evidence>
<feature type="region of interest" description="Disordered" evidence="10">
    <location>
        <begin position="2477"/>
        <end position="2522"/>
    </location>
</feature>
<evidence type="ECO:0000256" key="8">
    <source>
        <dbReference type="PROSITE-ProRule" id="PRU00076"/>
    </source>
</evidence>
<feature type="compositionally biased region" description="Polar residues" evidence="10">
    <location>
        <begin position="2489"/>
        <end position="2499"/>
    </location>
</feature>
<feature type="region of interest" description="Disordered" evidence="10">
    <location>
        <begin position="2171"/>
        <end position="2218"/>
    </location>
</feature>
<dbReference type="OrthoDB" id="6247498at2759"/>
<sequence>MTPRKELTRTLSGVVLMMVALVAVDYVNATDAGDEACGYISSHKKLEIRGTWGAKPALHIRQNVKGNIEFKTSEDPQSTNLLMQADWKVPDRENLDGIFMNSTEVITPMGKVIVVQLDIIPKVIQPQVSGMVYGIVGACIVVVILIALAIWCIRRKTQQGELKVEEVEEEDEGYREDDTPGSQVYPPHTPVQHSPREGRVLGRRAVQHQYQVVRSQSEEISVDSPDLGEPNIEREFVRPPGESYPRSASRQRSLGQRSSSLPERDPGAPGDWLENNSGPNITMIPGVEPVLWEPLSNDDRIEEEEWCDLDLCDGIHTDDSISTRSSQREIEVEAEEIPVEPPGYDESQLKRTVPDRPAQVPIEKVVPVQQPEGGVITVFHVQSEYNGQFQESSQGKDADSDIQAIDGEKNKGKKVLSVKPYNMHKGNQDGIGEIGPKSRRKSSPNDPWLTTDGERAPRGEHSNATGYHPDEEEEEEEDLCTRDLCDGIHSSNESVCSSEKHQPLHSTPKPKIPPTLLSHKDDAHTYYLDQRDPPLISPEPIVPEYEEKLRSTVGPGFSWSANLKDSVFKSQNSDRVGLSSKFPNPVHVEKVTVLDAKLSGDRVSLTGTPKAARVPKVDQGQVTWTPVSQQRMRPMVVECTDGLCDGIHTSDEDLSESSSSVHQGSRQRAASKSSHQSSNQRSGSRSDESWPDPPDSVQSEAKIEKELDSGALDLPPPPPTPKLHRRDVGGKQLEVVGDISPSSPGSSPRSKRHITPIPVKTPTVPITAKVSSTSSPSSSSPQQSSSPKSPAGLTARPTRPERPNTLIPKGEAPHMSPRVRKAAVPNLQRDREWKPLKPRGQPAHDKFCTLELCDGTHSESDHDLDQAHGSKQGHSGQGHTGQGRAAQQPRHPNGAPPGIPKTAMLTFSVLTVLSLVYGSCRLNPEVAVTVYIPGHIVLGDVQVFFDTSNGGRVIADYWRGRNRSSIHVFDLDSAAATNRSTCLPAQVCPEFGPVHLIGCNAATQKCVCQRGYSLLQGTCQDLDECSTGIHRCGRNSRCINTQGGYRCMCGEGFYSLGGTCRACSGSCPPGFYQSSPCSDTQDRKCAVCVHCTKTGYEVRPCGRGMNRKCVSVSNPLGTPPSDGRVFVEANNTGDFSYQTPRNMFVEDLLKTHSLQSTVYATYNNQYSDFLWQRESGLKINIYVDNIQILPTFTDTSHLSDNAYMYKSPQPGEKEKFANIVTKFCRHPVPDFYNLSLEIYRSRTSAVTAVVCDSSNPDKIRCPQQFKNGETFYYRSVNKDCQRRGIALKDKLAETNSNSILCTVETPLLTKLFSKTLKDDTLETFPHWQCSPKEMTCQACLSSRACVSSGLNQSCCATDCLNTKECKFVYQPLCANKSVICSTGDTVQFTLHPMFNNISSQFMCHLRYVPPPMYLYRVRYRMHIDNFDTPFSTEQEIYNITASNIHEHNNGSNHIGFLDVSHNTKFQLKDEMMMVGDMNAAARDYQLSLHQFKDVGEFDKGKFQVFSFSDSIFTTSLTPERPFQVSSVSWNNQEGCWRNISTLHKKQKMYKKHGVTVNYTKMNTDGTYKYILSPKIYGPEISVSIPGNRSVLYHYMKHVRAGIRFDDSFKTHLELNTTTKKWNMSISGYLTGCPAYVAIIVNDLTEMVQLFNLDTLVVCPPRFNFAFQFSFGDINREKVFEVLLRDSHKNYTAYVSSVSVIKNSGVEEQTPDGASYKIYQDNPDPVESAAVEMKEDATFKNNPEEWQPIRTLCIVFGSLSLFSVLLLLLIECSRSDIIFTTGDQSLRRDLRRRLEVFRRLEHRKITSCHKLFITGYTIFRIAYSVAFTFTLFILLLTYLCQSDLEIISKIKYLSEIQTNYSCDMAADMKSQRNAELARQRGRFLDMQRACDEHVDRLFTKVQQKMLSFRDRQLRLIYQSETSIWNSTQIILENKLQAYRSEYNAKLQEYTFDAKAKVEYLTTLYNQAARDVYDNPWLDFPKPIYNTSRSASPITLSMEWTGIPEEYVNFLSFLGLDNALQIAMRLPELKKRLNALPKPPRTMNINRKPVLALCRSTAMENNTFRFVLSSKDVKESPELTVLGDGDSEKTEDSKMMDILNLLQIIFIMADIVILVYRFTRTYATARALCQGLEERLQDGKSRSFYFNLCNVYCSHNGGVTETTYVDYKEDSLVATPQGTPKDPRGEETMDSRKPMLETPTNKSHQQNNKHSHNNMKAAKSHGTKKNIFDCTSCLVETIFKIIAKVTYQNFMVKLVFGGVIALLLYCLLVTCRLYVSSQTLYYLGQYEFLEEGLQLDIDTTNSLLIKHAQHWNDFLVTAQRQQMLTRMEGLARVIGGFNQAQAALVSQFNLEYCALSGASATCRAPLVPHYINIHLAPCHYMPIQAHLLTGFNTSTLVPRLHAQFTEVSLAVHSLSFTIVYVAMVAAGTMLVIHLLGVALFHYLKTRHVFPVQIIYEGCTPPPGVNITVNGPSNSEILEESQQPLVPRQHRVSQNASAQSSPAVDVISGSTEHKLKTKRHAESRV</sequence>
<evidence type="ECO:0000313" key="15">
    <source>
        <dbReference type="Proteomes" id="UP000085678"/>
    </source>
</evidence>
<dbReference type="InterPro" id="IPR000152">
    <property type="entry name" value="EGF-type_Asp/Asn_hydroxyl_site"/>
</dbReference>
<feature type="compositionally biased region" description="Basic and acidic residues" evidence="10">
    <location>
        <begin position="857"/>
        <end position="868"/>
    </location>
</feature>
<feature type="region of interest" description="Disordered" evidence="10">
    <location>
        <begin position="492"/>
        <end position="515"/>
    </location>
</feature>
<evidence type="ECO:0000256" key="6">
    <source>
        <dbReference type="ARBA" id="ARBA00023157"/>
    </source>
</evidence>
<dbReference type="Proteomes" id="UP000085678">
    <property type="component" value="Unplaced"/>
</dbReference>
<feature type="region of interest" description="Disordered" evidence="10">
    <location>
        <begin position="214"/>
        <end position="280"/>
    </location>
</feature>
<evidence type="ECO:0000256" key="2">
    <source>
        <dbReference type="ARBA" id="ARBA00022525"/>
    </source>
</evidence>
<evidence type="ECO:0000313" key="16">
    <source>
        <dbReference type="RefSeq" id="XP_023930911.1"/>
    </source>
</evidence>
<dbReference type="CDD" id="cd00054">
    <property type="entry name" value="EGF_CA"/>
    <property type="match status" value="1"/>
</dbReference>
<protein>
    <submittedName>
        <fullName evidence="16">Uncharacterized protein LOC106172251 isoform X1</fullName>
    </submittedName>
</protein>
<dbReference type="PROSITE" id="PS50050">
    <property type="entry name" value="TNFR_NGFR_2"/>
    <property type="match status" value="1"/>
</dbReference>
<evidence type="ECO:0000256" key="12">
    <source>
        <dbReference type="SAM" id="SignalP"/>
    </source>
</evidence>
<dbReference type="GO" id="GO:0005576">
    <property type="term" value="C:extracellular region"/>
    <property type="evidence" value="ECO:0007669"/>
    <property type="project" value="UniProtKB-SubCell"/>
</dbReference>
<dbReference type="GO" id="GO:0005509">
    <property type="term" value="F:calcium ion binding"/>
    <property type="evidence" value="ECO:0007669"/>
    <property type="project" value="InterPro"/>
</dbReference>
<proteinExistence type="predicted"/>
<dbReference type="InterPro" id="IPR000742">
    <property type="entry name" value="EGF"/>
</dbReference>
<keyword evidence="2" id="KW-0964">Secreted</keyword>
<evidence type="ECO:0000259" key="14">
    <source>
        <dbReference type="PROSITE" id="PS50050"/>
    </source>
</evidence>
<feature type="signal peptide" evidence="12">
    <location>
        <begin position="1"/>
        <end position="29"/>
    </location>
</feature>
<feature type="transmembrane region" description="Helical" evidence="11">
    <location>
        <begin position="2096"/>
        <end position="2114"/>
    </location>
</feature>
<dbReference type="InterPro" id="IPR001881">
    <property type="entry name" value="EGF-like_Ca-bd_dom"/>
</dbReference>
<dbReference type="InterPro" id="IPR018097">
    <property type="entry name" value="EGF_Ca-bd_CS"/>
</dbReference>
<dbReference type="PANTHER" id="PTHR47333">
    <property type="entry name" value="VON WILLEBRAND FACTOR C AND EGF DOMAIN-CONTAINING PROTEIN"/>
    <property type="match status" value="1"/>
</dbReference>
<organism evidence="15 16">
    <name type="scientific">Lingula anatina</name>
    <name type="common">Brachiopod</name>
    <name type="synonym">Lingula unguis</name>
    <dbReference type="NCBI Taxonomy" id="7574"/>
    <lineage>
        <taxon>Eukaryota</taxon>
        <taxon>Metazoa</taxon>
        <taxon>Spiralia</taxon>
        <taxon>Lophotrochozoa</taxon>
        <taxon>Brachiopoda</taxon>
        <taxon>Linguliformea</taxon>
        <taxon>Lingulata</taxon>
        <taxon>Lingulida</taxon>
        <taxon>Linguloidea</taxon>
        <taxon>Lingulidae</taxon>
        <taxon>Lingula</taxon>
    </lineage>
</organism>